<reference evidence="3 4" key="1">
    <citation type="submission" date="2024-04" db="EMBL/GenBank/DDBJ databases">
        <authorList>
            <person name="Rising A."/>
            <person name="Reimegard J."/>
            <person name="Sonavane S."/>
            <person name="Akerstrom W."/>
            <person name="Nylinder S."/>
            <person name="Hedman E."/>
            <person name="Kallberg Y."/>
        </authorList>
    </citation>
    <scope>NUCLEOTIDE SEQUENCE [LARGE SCALE GENOMIC DNA]</scope>
</reference>
<accession>A0AAV2BA65</accession>
<dbReference type="Pfam" id="PF22486">
    <property type="entry name" value="MATH_2"/>
    <property type="match status" value="1"/>
</dbReference>
<proteinExistence type="predicted"/>
<dbReference type="Gene3D" id="2.60.210.10">
    <property type="entry name" value="Apoptosis, Tumor Necrosis Factor Receptor Associated Protein 2, Chain A"/>
    <property type="match status" value="1"/>
</dbReference>
<dbReference type="PROSITE" id="PS50097">
    <property type="entry name" value="BTB"/>
    <property type="match status" value="1"/>
</dbReference>
<feature type="domain" description="MATH" evidence="2">
    <location>
        <begin position="6"/>
        <end position="131"/>
    </location>
</feature>
<evidence type="ECO:0000259" key="1">
    <source>
        <dbReference type="PROSITE" id="PS50097"/>
    </source>
</evidence>
<gene>
    <name evidence="3" type="ORF">LARSCL_LOCUS17850</name>
</gene>
<evidence type="ECO:0000313" key="4">
    <source>
        <dbReference type="Proteomes" id="UP001497382"/>
    </source>
</evidence>
<dbReference type="SUPFAM" id="SSF54695">
    <property type="entry name" value="POZ domain"/>
    <property type="match status" value="1"/>
</dbReference>
<dbReference type="InterPro" id="IPR000210">
    <property type="entry name" value="BTB/POZ_dom"/>
</dbReference>
<dbReference type="Gene3D" id="1.25.40.420">
    <property type="match status" value="1"/>
</dbReference>
<name>A0AAV2BA65_9ARAC</name>
<evidence type="ECO:0000259" key="2">
    <source>
        <dbReference type="PROSITE" id="PS50144"/>
    </source>
</evidence>
<dbReference type="AlphaFoldDB" id="A0AAV2BA65"/>
<dbReference type="InterPro" id="IPR008974">
    <property type="entry name" value="TRAF-like"/>
</dbReference>
<feature type="domain" description="BTB" evidence="1">
    <location>
        <begin position="334"/>
        <end position="401"/>
    </location>
</feature>
<organism evidence="3 4">
    <name type="scientific">Larinioides sclopetarius</name>
    <dbReference type="NCBI Taxonomy" id="280406"/>
    <lineage>
        <taxon>Eukaryota</taxon>
        <taxon>Metazoa</taxon>
        <taxon>Ecdysozoa</taxon>
        <taxon>Arthropoda</taxon>
        <taxon>Chelicerata</taxon>
        <taxon>Arachnida</taxon>
        <taxon>Araneae</taxon>
        <taxon>Araneomorphae</taxon>
        <taxon>Entelegynae</taxon>
        <taxon>Araneoidea</taxon>
        <taxon>Araneidae</taxon>
        <taxon>Larinioides</taxon>
    </lineage>
</organism>
<comment type="caution">
    <text evidence="3">The sequence shown here is derived from an EMBL/GenBank/DDBJ whole genome shotgun (WGS) entry which is preliminary data.</text>
</comment>
<dbReference type="SMART" id="SM00225">
    <property type="entry name" value="BTB"/>
    <property type="match status" value="1"/>
</dbReference>
<dbReference type="EMBL" id="CAXIEN010000312">
    <property type="protein sequence ID" value="CAL1292790.1"/>
    <property type="molecule type" value="Genomic_DNA"/>
</dbReference>
<dbReference type="InterPro" id="IPR002083">
    <property type="entry name" value="MATH/TRAF_dom"/>
</dbReference>
<dbReference type="InterPro" id="IPR011333">
    <property type="entry name" value="SKP1/BTB/POZ_sf"/>
</dbReference>
<dbReference type="PROSITE" id="PS50144">
    <property type="entry name" value="MATH"/>
    <property type="match status" value="1"/>
</dbReference>
<dbReference type="SUPFAM" id="SSF49599">
    <property type="entry name" value="TRAF domain-like"/>
    <property type="match status" value="1"/>
</dbReference>
<dbReference type="GO" id="GO:0030163">
    <property type="term" value="P:protein catabolic process"/>
    <property type="evidence" value="ECO:0007669"/>
    <property type="project" value="UniProtKB-ARBA"/>
</dbReference>
<sequence length="495" mass="57819">MSRNNCASFTWAIHNFSYCWQKNDEAIVSPMFSIYMPEETKWKLQLFPRGVASEEDIVFHLLRDNDCKGTEKIKLEYTVDFLAIDGSSLVDITKANEFQRNMRRGSSRYITKTKTVTRHLQQDILTIRLNMIRLNEKVVKMRQIFARTIIAIEKRFFQWPVESFSDLEPNQVQTFLIKSESKEVIMQINLSLASDNEESICFSIYSFDRRLKFSTMKTFIIDSQKQEVDSGQYQYWFNCGNCAKFHLKLSKKELLENKSLYLPNNLLNLNFELTVSTGIAFEGIERGSCEYDLHPFPNDTTENWQKCISHKNISNCPCALITDLTSLHNDQSTCDMKLQTKSNTFPVHTLILSARSPVFKAMFSKDMKEKFNGCVDVSDLEDETVRRFLLYLYSDQLEDLRWSDAFQLFIAADKYAIISLRDICSTVLKNKLTLENACEILVLSDLHQDEDLKEITQKFILKNARVIFKSEEWQIFADENSKLALETMLRNWNEE</sequence>
<evidence type="ECO:0008006" key="5">
    <source>
        <dbReference type="Google" id="ProtNLM"/>
    </source>
</evidence>
<dbReference type="PANTHER" id="PTHR24413">
    <property type="entry name" value="SPECKLE-TYPE POZ PROTEIN"/>
    <property type="match status" value="1"/>
</dbReference>
<keyword evidence="4" id="KW-1185">Reference proteome</keyword>
<dbReference type="CDD" id="cd18186">
    <property type="entry name" value="BTB_POZ_ZBTB_KLHL-like"/>
    <property type="match status" value="1"/>
</dbReference>
<dbReference type="Pfam" id="PF00651">
    <property type="entry name" value="BTB"/>
    <property type="match status" value="1"/>
</dbReference>
<dbReference type="Proteomes" id="UP001497382">
    <property type="component" value="Unassembled WGS sequence"/>
</dbReference>
<protein>
    <recommendedName>
        <fullName evidence="5">Speckle-type POZ protein</fullName>
    </recommendedName>
</protein>
<evidence type="ECO:0000313" key="3">
    <source>
        <dbReference type="EMBL" id="CAL1292790.1"/>
    </source>
</evidence>
<dbReference type="Gene3D" id="3.30.710.10">
    <property type="entry name" value="Potassium Channel Kv1.1, Chain A"/>
    <property type="match status" value="1"/>
</dbReference>